<dbReference type="Proteomes" id="UP001214576">
    <property type="component" value="Unassembled WGS sequence"/>
</dbReference>
<keyword evidence="4" id="KW-0297">G-protein coupled receptor</keyword>
<proteinExistence type="predicted"/>
<evidence type="ECO:0000256" key="3">
    <source>
        <dbReference type="ARBA" id="ARBA00022989"/>
    </source>
</evidence>
<evidence type="ECO:0008006" key="11">
    <source>
        <dbReference type="Google" id="ProtNLM"/>
    </source>
</evidence>
<keyword evidence="5 8" id="KW-0472">Membrane</keyword>
<protein>
    <recommendedName>
        <fullName evidence="11">G-protein coupled receptors family 1 profile domain-containing protein</fullName>
    </recommendedName>
</protein>
<evidence type="ECO:0000256" key="6">
    <source>
        <dbReference type="ARBA" id="ARBA00023170"/>
    </source>
</evidence>
<dbReference type="PANTHER" id="PTHR48018">
    <property type="entry name" value="OLFACTORY RECEPTOR"/>
    <property type="match status" value="1"/>
</dbReference>
<gene>
    <name evidence="9" type="ORF">MG293_012073</name>
</gene>
<reference evidence="9" key="1">
    <citation type="submission" date="2022-03" db="EMBL/GenBank/DDBJ databases">
        <title>Genomic analyses of argali, domestic sheep and their hybrids provide insights into chromosomal evolution, heterosis and genetic basis of agronomic traits.</title>
        <authorList>
            <person name="Li M."/>
        </authorList>
    </citation>
    <scope>NUCLEOTIDE SEQUENCE</scope>
    <source>
        <strain evidence="9">CAU-MHL-2022a</strain>
        <tissue evidence="9">Skin</tissue>
    </source>
</reference>
<dbReference type="AlphaFoldDB" id="A0AAD4U401"/>
<dbReference type="InterPro" id="IPR000725">
    <property type="entry name" value="Olfact_rcpt"/>
</dbReference>
<evidence type="ECO:0000313" key="10">
    <source>
        <dbReference type="Proteomes" id="UP001214576"/>
    </source>
</evidence>
<dbReference type="GO" id="GO:0004930">
    <property type="term" value="F:G protein-coupled receptor activity"/>
    <property type="evidence" value="ECO:0007669"/>
    <property type="project" value="UniProtKB-KW"/>
</dbReference>
<sequence>MQIELRSIQLTASLENNTEVAEFILRELSNAPQLQGPLLITFTLVYLISVAGNLGTIQLIPLGCRLRTRAYFSLSDLSLVGFGCSTAVSHKVTAGFLAGDKVISCSVGAARMFFLSAFATVENVLLAPTA</sequence>
<keyword evidence="3 8" id="KW-1133">Transmembrane helix</keyword>
<evidence type="ECO:0000256" key="8">
    <source>
        <dbReference type="SAM" id="Phobius"/>
    </source>
</evidence>
<evidence type="ECO:0000256" key="2">
    <source>
        <dbReference type="ARBA" id="ARBA00022692"/>
    </source>
</evidence>
<name>A0AAD4U401_OVIAM</name>
<accession>A0AAD4U401</accession>
<dbReference type="SUPFAM" id="SSF81321">
    <property type="entry name" value="Family A G protein-coupled receptor-like"/>
    <property type="match status" value="1"/>
</dbReference>
<dbReference type="GO" id="GO:0004984">
    <property type="term" value="F:olfactory receptor activity"/>
    <property type="evidence" value="ECO:0007669"/>
    <property type="project" value="InterPro"/>
</dbReference>
<evidence type="ECO:0000256" key="4">
    <source>
        <dbReference type="ARBA" id="ARBA00023040"/>
    </source>
</evidence>
<keyword evidence="2 8" id="KW-0812">Transmembrane</keyword>
<keyword evidence="6" id="KW-0675">Receptor</keyword>
<evidence type="ECO:0000313" key="9">
    <source>
        <dbReference type="EMBL" id="KAI4537210.1"/>
    </source>
</evidence>
<evidence type="ECO:0000256" key="5">
    <source>
        <dbReference type="ARBA" id="ARBA00023136"/>
    </source>
</evidence>
<comment type="caution">
    <text evidence="9">The sequence shown here is derived from an EMBL/GenBank/DDBJ whole genome shotgun (WGS) entry which is preliminary data.</text>
</comment>
<organism evidence="9 10">
    <name type="scientific">Ovis ammon polii</name>
    <dbReference type="NCBI Taxonomy" id="230172"/>
    <lineage>
        <taxon>Eukaryota</taxon>
        <taxon>Metazoa</taxon>
        <taxon>Chordata</taxon>
        <taxon>Craniata</taxon>
        <taxon>Vertebrata</taxon>
        <taxon>Euteleostomi</taxon>
        <taxon>Mammalia</taxon>
        <taxon>Eutheria</taxon>
        <taxon>Laurasiatheria</taxon>
        <taxon>Artiodactyla</taxon>
        <taxon>Ruminantia</taxon>
        <taxon>Pecora</taxon>
        <taxon>Bovidae</taxon>
        <taxon>Caprinae</taxon>
        <taxon>Ovis</taxon>
    </lineage>
</organism>
<comment type="subcellular location">
    <subcellularLocation>
        <location evidence="1">Membrane</location>
        <topology evidence="1">Multi-pass membrane protein</topology>
    </subcellularLocation>
</comment>
<evidence type="ECO:0000256" key="7">
    <source>
        <dbReference type="ARBA" id="ARBA00023224"/>
    </source>
</evidence>
<keyword evidence="10" id="KW-1185">Reference proteome</keyword>
<dbReference type="EMBL" id="JAKZEL010000014">
    <property type="protein sequence ID" value="KAI4537210.1"/>
    <property type="molecule type" value="Genomic_DNA"/>
</dbReference>
<dbReference type="Pfam" id="PF13853">
    <property type="entry name" value="7tm_4"/>
    <property type="match status" value="1"/>
</dbReference>
<evidence type="ECO:0000256" key="1">
    <source>
        <dbReference type="ARBA" id="ARBA00004141"/>
    </source>
</evidence>
<feature type="transmembrane region" description="Helical" evidence="8">
    <location>
        <begin position="38"/>
        <end position="60"/>
    </location>
</feature>
<keyword evidence="7" id="KW-0807">Transducer</keyword>
<dbReference type="GO" id="GO:0016020">
    <property type="term" value="C:membrane"/>
    <property type="evidence" value="ECO:0007669"/>
    <property type="project" value="UniProtKB-SubCell"/>
</dbReference>